<evidence type="ECO:0000313" key="2">
    <source>
        <dbReference type="EMBL" id="MPC53542.1"/>
    </source>
</evidence>
<evidence type="ECO:0000256" key="1">
    <source>
        <dbReference type="SAM" id="MobiDB-lite"/>
    </source>
</evidence>
<name>A0A5B7G3L0_PORTR</name>
<reference evidence="2 3" key="1">
    <citation type="submission" date="2019-05" db="EMBL/GenBank/DDBJ databases">
        <title>Another draft genome of Portunus trituberculatus and its Hox gene families provides insights of decapod evolution.</title>
        <authorList>
            <person name="Jeong J.-H."/>
            <person name="Song I."/>
            <person name="Kim S."/>
            <person name="Choi T."/>
            <person name="Kim D."/>
            <person name="Ryu S."/>
            <person name="Kim W."/>
        </authorList>
    </citation>
    <scope>NUCLEOTIDE SEQUENCE [LARGE SCALE GENOMIC DNA]</scope>
    <source>
        <tissue evidence="2">Muscle</tissue>
    </source>
</reference>
<feature type="compositionally biased region" description="Low complexity" evidence="1">
    <location>
        <begin position="29"/>
        <end position="39"/>
    </location>
</feature>
<proteinExistence type="predicted"/>
<dbReference type="Proteomes" id="UP000324222">
    <property type="component" value="Unassembled WGS sequence"/>
</dbReference>
<comment type="caution">
    <text evidence="2">The sequence shown here is derived from an EMBL/GenBank/DDBJ whole genome shotgun (WGS) entry which is preliminary data.</text>
</comment>
<feature type="region of interest" description="Disordered" evidence="1">
    <location>
        <begin position="1"/>
        <end position="43"/>
    </location>
</feature>
<organism evidence="2 3">
    <name type="scientific">Portunus trituberculatus</name>
    <name type="common">Swimming crab</name>
    <name type="synonym">Neptunus trituberculatus</name>
    <dbReference type="NCBI Taxonomy" id="210409"/>
    <lineage>
        <taxon>Eukaryota</taxon>
        <taxon>Metazoa</taxon>
        <taxon>Ecdysozoa</taxon>
        <taxon>Arthropoda</taxon>
        <taxon>Crustacea</taxon>
        <taxon>Multicrustacea</taxon>
        <taxon>Malacostraca</taxon>
        <taxon>Eumalacostraca</taxon>
        <taxon>Eucarida</taxon>
        <taxon>Decapoda</taxon>
        <taxon>Pleocyemata</taxon>
        <taxon>Brachyura</taxon>
        <taxon>Eubrachyura</taxon>
        <taxon>Portunoidea</taxon>
        <taxon>Portunidae</taxon>
        <taxon>Portuninae</taxon>
        <taxon>Portunus</taxon>
    </lineage>
</organism>
<evidence type="ECO:0000313" key="3">
    <source>
        <dbReference type="Proteomes" id="UP000324222"/>
    </source>
</evidence>
<protein>
    <submittedName>
        <fullName evidence="2">Uncharacterized protein</fullName>
    </submittedName>
</protein>
<dbReference type="AlphaFoldDB" id="A0A5B7G3L0"/>
<gene>
    <name evidence="2" type="ORF">E2C01_047438</name>
</gene>
<sequence length="62" mass="6869">MQVNRPACRHTGAQGVLSLPPTTTQPHATLTFPTPTQPTSFSRKPPSCIICMLWRNNHKKEG</sequence>
<dbReference type="EMBL" id="VSRR010011703">
    <property type="protein sequence ID" value="MPC53542.1"/>
    <property type="molecule type" value="Genomic_DNA"/>
</dbReference>
<keyword evidence="3" id="KW-1185">Reference proteome</keyword>
<accession>A0A5B7G3L0</accession>